<name>A0A6L7I146_9GAMM</name>
<evidence type="ECO:0000313" key="3">
    <source>
        <dbReference type="Proteomes" id="UP000474778"/>
    </source>
</evidence>
<dbReference type="SUPFAM" id="SSF81901">
    <property type="entry name" value="HCP-like"/>
    <property type="match status" value="1"/>
</dbReference>
<dbReference type="Pfam" id="PF08238">
    <property type="entry name" value="Sel1"/>
    <property type="match status" value="3"/>
</dbReference>
<comment type="caution">
    <text evidence="2">The sequence shown here is derived from an EMBL/GenBank/DDBJ whole genome shotgun (WGS) entry which is preliminary data.</text>
</comment>
<dbReference type="EMBL" id="WRPA01000012">
    <property type="protein sequence ID" value="MXR69684.1"/>
    <property type="molecule type" value="Genomic_DNA"/>
</dbReference>
<dbReference type="PANTHER" id="PTHR11102:SF160">
    <property type="entry name" value="ERAD-ASSOCIATED E3 UBIQUITIN-PROTEIN LIGASE COMPONENT HRD3"/>
    <property type="match status" value="1"/>
</dbReference>
<keyword evidence="3" id="KW-1185">Reference proteome</keyword>
<sequence length="284" mass="31617">MKRIIKTLSVGLAFWAITSTSYASGLPECGSAECKEYFKAYTILTKRGHSEAMATLGELYYAGYGTEKNPKKALKWFRRAAKFGNTTAQYKAAVMYLQDTDYQDVDKAISLLKRSMKVDFSPSALILGKVYLNETLVEQDLAEADKWLSKAYELNNTSAKSFATNLKKSELAKTLPLPKLYAMVEADKNTKPGSNAPVGEMETITVTAPDYNRYFDDEIARLNNSRPDTKSGTGSNIAGRTCAEMWACSSEGDGERVRDVLLSDWGRETIPFRLEGPNYYPSSR</sequence>
<feature type="chain" id="PRO_5026663947" evidence="1">
    <location>
        <begin position="24"/>
        <end position="284"/>
    </location>
</feature>
<dbReference type="InterPro" id="IPR011990">
    <property type="entry name" value="TPR-like_helical_dom_sf"/>
</dbReference>
<dbReference type="PANTHER" id="PTHR11102">
    <property type="entry name" value="SEL-1-LIKE PROTEIN"/>
    <property type="match status" value="1"/>
</dbReference>
<keyword evidence="1" id="KW-0732">Signal</keyword>
<reference evidence="2 3" key="1">
    <citation type="submission" date="2019-12" db="EMBL/GenBank/DDBJ databases">
        <title>Shewanella insulae sp. nov., isolated from a tidal flat.</title>
        <authorList>
            <person name="Yoon J.-H."/>
        </authorList>
    </citation>
    <scope>NUCLEOTIDE SEQUENCE [LARGE SCALE GENOMIC DNA]</scope>
    <source>
        <strain evidence="2 3">JBTF-M18</strain>
    </source>
</reference>
<dbReference type="Gene3D" id="1.25.40.10">
    <property type="entry name" value="Tetratricopeptide repeat domain"/>
    <property type="match status" value="1"/>
</dbReference>
<dbReference type="InterPro" id="IPR006597">
    <property type="entry name" value="Sel1-like"/>
</dbReference>
<gene>
    <name evidence="2" type="ORF">GNT65_13535</name>
</gene>
<protein>
    <submittedName>
        <fullName evidence="2">Sel1 repeat family protein</fullName>
    </submittedName>
</protein>
<organism evidence="2 3">
    <name type="scientific">Shewanella insulae</name>
    <dbReference type="NCBI Taxonomy" id="2681496"/>
    <lineage>
        <taxon>Bacteria</taxon>
        <taxon>Pseudomonadati</taxon>
        <taxon>Pseudomonadota</taxon>
        <taxon>Gammaproteobacteria</taxon>
        <taxon>Alteromonadales</taxon>
        <taxon>Shewanellaceae</taxon>
        <taxon>Shewanella</taxon>
    </lineage>
</organism>
<feature type="signal peptide" evidence="1">
    <location>
        <begin position="1"/>
        <end position="23"/>
    </location>
</feature>
<proteinExistence type="predicted"/>
<evidence type="ECO:0000256" key="1">
    <source>
        <dbReference type="SAM" id="SignalP"/>
    </source>
</evidence>
<evidence type="ECO:0000313" key="2">
    <source>
        <dbReference type="EMBL" id="MXR69684.1"/>
    </source>
</evidence>
<dbReference type="InterPro" id="IPR050767">
    <property type="entry name" value="Sel1_AlgK"/>
</dbReference>
<dbReference type="Proteomes" id="UP000474778">
    <property type="component" value="Unassembled WGS sequence"/>
</dbReference>
<dbReference type="SMART" id="SM00671">
    <property type="entry name" value="SEL1"/>
    <property type="match status" value="3"/>
</dbReference>
<dbReference type="AlphaFoldDB" id="A0A6L7I146"/>
<dbReference type="RefSeq" id="WP_160797044.1">
    <property type="nucleotide sequence ID" value="NZ_CANMWR010000026.1"/>
</dbReference>
<accession>A0A6L7I146</accession>